<evidence type="ECO:0000256" key="1">
    <source>
        <dbReference type="SAM" id="MobiDB-lite"/>
    </source>
</evidence>
<accession>A0A382GYL3</accession>
<sequence>MVSVGRLLPATVRACPIGGRHPGVRPAGLIRRRSGPAGRGPTPSNRDHWLA</sequence>
<protein>
    <submittedName>
        <fullName evidence="2">Uncharacterized protein</fullName>
    </submittedName>
</protein>
<dbReference type="EMBL" id="UINC01058136">
    <property type="protein sequence ID" value="SVB80059.1"/>
    <property type="molecule type" value="Genomic_DNA"/>
</dbReference>
<name>A0A382GYL3_9ZZZZ</name>
<feature type="region of interest" description="Disordered" evidence="1">
    <location>
        <begin position="19"/>
        <end position="51"/>
    </location>
</feature>
<evidence type="ECO:0000313" key="2">
    <source>
        <dbReference type="EMBL" id="SVB80059.1"/>
    </source>
</evidence>
<proteinExistence type="predicted"/>
<reference evidence="2" key="1">
    <citation type="submission" date="2018-05" db="EMBL/GenBank/DDBJ databases">
        <authorList>
            <person name="Lanie J.A."/>
            <person name="Ng W.-L."/>
            <person name="Kazmierczak K.M."/>
            <person name="Andrzejewski T.M."/>
            <person name="Davidsen T.M."/>
            <person name="Wayne K.J."/>
            <person name="Tettelin H."/>
            <person name="Glass J.I."/>
            <person name="Rusch D."/>
            <person name="Podicherti R."/>
            <person name="Tsui H.-C.T."/>
            <person name="Winkler M.E."/>
        </authorList>
    </citation>
    <scope>NUCLEOTIDE SEQUENCE</scope>
</reference>
<gene>
    <name evidence="2" type="ORF">METZ01_LOCUS232913</name>
</gene>
<dbReference type="AlphaFoldDB" id="A0A382GYL3"/>
<feature type="non-terminal residue" evidence="2">
    <location>
        <position position="51"/>
    </location>
</feature>
<organism evidence="2">
    <name type="scientific">marine metagenome</name>
    <dbReference type="NCBI Taxonomy" id="408172"/>
    <lineage>
        <taxon>unclassified sequences</taxon>
        <taxon>metagenomes</taxon>
        <taxon>ecological metagenomes</taxon>
    </lineage>
</organism>